<evidence type="ECO:0000313" key="2">
    <source>
        <dbReference type="EMBL" id="SIR64037.1"/>
    </source>
</evidence>
<organism evidence="2 3">
    <name type="scientific">Microbispora rosea</name>
    <dbReference type="NCBI Taxonomy" id="58117"/>
    <lineage>
        <taxon>Bacteria</taxon>
        <taxon>Bacillati</taxon>
        <taxon>Actinomycetota</taxon>
        <taxon>Actinomycetes</taxon>
        <taxon>Streptosporangiales</taxon>
        <taxon>Streptosporangiaceae</taxon>
        <taxon>Microbispora</taxon>
    </lineage>
</organism>
<gene>
    <name evidence="2" type="ORF">SAMN05421833_11245</name>
</gene>
<evidence type="ECO:0000313" key="3">
    <source>
        <dbReference type="Proteomes" id="UP000186096"/>
    </source>
</evidence>
<dbReference type="AlphaFoldDB" id="A0A1N7CKM9"/>
<accession>A0A1N7CKM9</accession>
<protein>
    <submittedName>
        <fullName evidence="2">Uncharacterized protein</fullName>
    </submittedName>
</protein>
<evidence type="ECO:0000256" key="1">
    <source>
        <dbReference type="SAM" id="MobiDB-lite"/>
    </source>
</evidence>
<sequence length="76" mass="7715">MLGWTVMPGTGVATVPAGGGEPGVGPEVSMLAQTLTAVSTAAPVRIAARISVGRGRERCRPAFEMGEGSRSGSYRP</sequence>
<dbReference type="EMBL" id="FTNI01000012">
    <property type="protein sequence ID" value="SIR64037.1"/>
    <property type="molecule type" value="Genomic_DNA"/>
</dbReference>
<dbReference type="Proteomes" id="UP000186096">
    <property type="component" value="Unassembled WGS sequence"/>
</dbReference>
<feature type="region of interest" description="Disordered" evidence="1">
    <location>
        <begin position="1"/>
        <end position="23"/>
    </location>
</feature>
<keyword evidence="3" id="KW-1185">Reference proteome</keyword>
<reference evidence="3" key="1">
    <citation type="submission" date="2017-01" db="EMBL/GenBank/DDBJ databases">
        <authorList>
            <person name="Varghese N."/>
            <person name="Submissions S."/>
        </authorList>
    </citation>
    <scope>NUCLEOTIDE SEQUENCE [LARGE SCALE GENOMIC DNA]</scope>
    <source>
        <strain evidence="3">ATCC 12950</strain>
    </source>
</reference>
<proteinExistence type="predicted"/>
<name>A0A1N7CKM9_9ACTN</name>